<gene>
    <name evidence="1" type="ORF">FOY51_02015</name>
</gene>
<protein>
    <submittedName>
        <fullName evidence="1">Uncharacterized protein</fullName>
    </submittedName>
</protein>
<dbReference type="OrthoDB" id="152877at85025"/>
<dbReference type="AlphaFoldDB" id="A0A5A7SJW9"/>
<sequence>MLTKVGVTVVTGVGLILGGIGSAAAGVPSIAASTVQARVGHSSAPMECVPVGVTRDADGTVWAVEDCGGGIISYRLN</sequence>
<keyword evidence="2" id="KW-1185">Reference proteome</keyword>
<name>A0A5A7SJW9_9NOCA</name>
<dbReference type="EMBL" id="VLNY01000001">
    <property type="protein sequence ID" value="KAA0024735.1"/>
    <property type="molecule type" value="Genomic_DNA"/>
</dbReference>
<reference evidence="1 2" key="1">
    <citation type="submission" date="2019-07" db="EMBL/GenBank/DDBJ databases">
        <title>Rhodococcus cavernicolus sp. nov., isolated from a cave.</title>
        <authorList>
            <person name="Lee S.D."/>
        </authorList>
    </citation>
    <scope>NUCLEOTIDE SEQUENCE [LARGE SCALE GENOMIC DNA]</scope>
    <source>
        <strain evidence="1 2">C1-24</strain>
    </source>
</reference>
<dbReference type="RefSeq" id="WP_149428510.1">
    <property type="nucleotide sequence ID" value="NZ_VLNY01000001.1"/>
</dbReference>
<organism evidence="1 2">
    <name type="scientific">Antrihabitans cavernicola</name>
    <dbReference type="NCBI Taxonomy" id="2495913"/>
    <lineage>
        <taxon>Bacteria</taxon>
        <taxon>Bacillati</taxon>
        <taxon>Actinomycetota</taxon>
        <taxon>Actinomycetes</taxon>
        <taxon>Mycobacteriales</taxon>
        <taxon>Nocardiaceae</taxon>
        <taxon>Antrihabitans</taxon>
    </lineage>
</organism>
<evidence type="ECO:0000313" key="1">
    <source>
        <dbReference type="EMBL" id="KAA0024735.1"/>
    </source>
</evidence>
<accession>A0A5A7SJW9</accession>
<proteinExistence type="predicted"/>
<comment type="caution">
    <text evidence="1">The sequence shown here is derived from an EMBL/GenBank/DDBJ whole genome shotgun (WGS) entry which is preliminary data.</text>
</comment>
<dbReference type="Proteomes" id="UP000322244">
    <property type="component" value="Unassembled WGS sequence"/>
</dbReference>
<evidence type="ECO:0000313" key="2">
    <source>
        <dbReference type="Proteomes" id="UP000322244"/>
    </source>
</evidence>